<dbReference type="GO" id="GO:0046872">
    <property type="term" value="F:metal ion binding"/>
    <property type="evidence" value="ECO:0007669"/>
    <property type="project" value="UniProtKB-UniRule"/>
</dbReference>
<dbReference type="NCBIfam" id="TIGR00087">
    <property type="entry name" value="surE"/>
    <property type="match status" value="1"/>
</dbReference>
<dbReference type="EC" id="3.1.3.5" evidence="9"/>
<comment type="similarity">
    <text evidence="4 9">Belongs to the SurE nucleotidase family.</text>
</comment>
<dbReference type="Pfam" id="PF01975">
    <property type="entry name" value="SurE"/>
    <property type="match status" value="1"/>
</dbReference>
<evidence type="ECO:0000256" key="2">
    <source>
        <dbReference type="ARBA" id="ARBA00001946"/>
    </source>
</evidence>
<dbReference type="GO" id="GO:0008254">
    <property type="term" value="F:3'-nucleotidase activity"/>
    <property type="evidence" value="ECO:0007669"/>
    <property type="project" value="TreeGrafter"/>
</dbReference>
<feature type="binding site" evidence="9">
    <location>
        <position position="23"/>
    </location>
    <ligand>
        <name>a divalent metal cation</name>
        <dbReference type="ChEBI" id="CHEBI:60240"/>
    </ligand>
</feature>
<evidence type="ECO:0000256" key="1">
    <source>
        <dbReference type="ARBA" id="ARBA00000815"/>
    </source>
</evidence>
<dbReference type="InterPro" id="IPR002828">
    <property type="entry name" value="SurE-like_Pase/nucleotidase"/>
</dbReference>
<name>A0A564WE58_9PROT</name>
<keyword evidence="12" id="KW-1185">Reference proteome</keyword>
<evidence type="ECO:0000313" key="12">
    <source>
        <dbReference type="Proteomes" id="UP000326641"/>
    </source>
</evidence>
<accession>A0A564WE58</accession>
<dbReference type="NCBIfam" id="NF001490">
    <property type="entry name" value="PRK00346.1-4"/>
    <property type="match status" value="1"/>
</dbReference>
<proteinExistence type="inferred from homology"/>
<dbReference type="FunFam" id="3.40.1210.10:FF:000001">
    <property type="entry name" value="5'/3'-nucleotidase SurE"/>
    <property type="match status" value="1"/>
</dbReference>
<dbReference type="HAMAP" id="MF_00060">
    <property type="entry name" value="SurE"/>
    <property type="match status" value="1"/>
</dbReference>
<dbReference type="Proteomes" id="UP000326641">
    <property type="component" value="Unassembled WGS sequence"/>
</dbReference>
<evidence type="ECO:0000256" key="5">
    <source>
        <dbReference type="ARBA" id="ARBA00022490"/>
    </source>
</evidence>
<feature type="binding site" evidence="9">
    <location>
        <position position="54"/>
    </location>
    <ligand>
        <name>a divalent metal cation</name>
        <dbReference type="ChEBI" id="CHEBI:60240"/>
    </ligand>
</feature>
<feature type="binding site" evidence="9">
    <location>
        <position position="107"/>
    </location>
    <ligand>
        <name>a divalent metal cation</name>
        <dbReference type="ChEBI" id="CHEBI:60240"/>
    </ligand>
</feature>
<keyword evidence="5 9" id="KW-0963">Cytoplasm</keyword>
<dbReference type="PANTHER" id="PTHR30457:SF12">
    <property type="entry name" value="5'_3'-NUCLEOTIDASE SURE"/>
    <property type="match status" value="1"/>
</dbReference>
<keyword evidence="8 9" id="KW-0378">Hydrolase</keyword>
<keyword evidence="6 9" id="KW-0479">Metal-binding</keyword>
<sequence length="264" mass="28612">MPPEPLVQPLVLAQARVLLSNDDGIDANGLTVLETVVRRLVKEVWVVAPETEQSAASHSLTMRRPLFARRLGRRRFAVDGTPTDCVLLAVHRLLGNRLPDLVLSGVNQGANLGEDVSYSGTVAAAKEGALLGIPSVAFSQLYTDGEPVHWATAAAWIGPVLERLVRLPRRPGLLMNVNFPDRPPSSVTGIEITRQGRHKIGGDLVDGTDPRGRPYYWIGRGRDEDRSRTGTDLEAVHRGAVSISPLSLDQTDEAMLEALRQAGS</sequence>
<feature type="binding site" evidence="9">
    <location>
        <position position="22"/>
    </location>
    <ligand>
        <name>a divalent metal cation</name>
        <dbReference type="ChEBI" id="CHEBI:60240"/>
    </ligand>
</feature>
<dbReference type="InterPro" id="IPR030048">
    <property type="entry name" value="SurE"/>
</dbReference>
<keyword evidence="7 9" id="KW-0547">Nucleotide-binding</keyword>
<evidence type="ECO:0000259" key="10">
    <source>
        <dbReference type="Pfam" id="PF01975"/>
    </source>
</evidence>
<dbReference type="GO" id="GO:0005737">
    <property type="term" value="C:cytoplasm"/>
    <property type="evidence" value="ECO:0007669"/>
    <property type="project" value="UniProtKB-SubCell"/>
</dbReference>
<evidence type="ECO:0000256" key="7">
    <source>
        <dbReference type="ARBA" id="ARBA00022741"/>
    </source>
</evidence>
<evidence type="ECO:0000256" key="8">
    <source>
        <dbReference type="ARBA" id="ARBA00022801"/>
    </source>
</evidence>
<dbReference type="EMBL" id="UXAT02000008">
    <property type="protein sequence ID" value="VUX45823.1"/>
    <property type="molecule type" value="Genomic_DNA"/>
</dbReference>
<comment type="subcellular location">
    <subcellularLocation>
        <location evidence="3 9">Cytoplasm</location>
    </subcellularLocation>
</comment>
<evidence type="ECO:0000256" key="6">
    <source>
        <dbReference type="ARBA" id="ARBA00022723"/>
    </source>
</evidence>
<dbReference type="GO" id="GO:0008253">
    <property type="term" value="F:5'-nucleotidase activity"/>
    <property type="evidence" value="ECO:0007669"/>
    <property type="project" value="UniProtKB-UniRule"/>
</dbReference>
<dbReference type="Gene3D" id="3.40.1210.10">
    <property type="entry name" value="Survival protein SurE-like phosphatase/nucleotidase"/>
    <property type="match status" value="1"/>
</dbReference>
<comment type="cofactor">
    <cofactor evidence="2">
        <name>Mg(2+)</name>
        <dbReference type="ChEBI" id="CHEBI:18420"/>
    </cofactor>
</comment>
<evidence type="ECO:0000313" key="11">
    <source>
        <dbReference type="EMBL" id="VUX45823.1"/>
    </source>
</evidence>
<protein>
    <recommendedName>
        <fullName evidence="9">5'-nucleotidase SurE</fullName>
        <ecNumber evidence="9">3.1.3.5</ecNumber>
    </recommendedName>
    <alternativeName>
        <fullName evidence="9">Nucleoside 5'-monophosphate phosphohydrolase</fullName>
    </alternativeName>
</protein>
<dbReference type="PANTHER" id="PTHR30457">
    <property type="entry name" value="5'-NUCLEOTIDASE SURE"/>
    <property type="match status" value="1"/>
</dbReference>
<comment type="caution">
    <text evidence="11">The sequence shown here is derived from an EMBL/GenBank/DDBJ whole genome shotgun (WGS) entry which is preliminary data.</text>
</comment>
<dbReference type="GO" id="GO:0004309">
    <property type="term" value="F:exopolyphosphatase activity"/>
    <property type="evidence" value="ECO:0007669"/>
    <property type="project" value="TreeGrafter"/>
</dbReference>
<evidence type="ECO:0000256" key="3">
    <source>
        <dbReference type="ARBA" id="ARBA00004496"/>
    </source>
</evidence>
<gene>
    <name evidence="9 11" type="primary">surE</name>
    <name evidence="11" type="ORF">DF3PA_160009</name>
</gene>
<evidence type="ECO:0000256" key="9">
    <source>
        <dbReference type="HAMAP-Rule" id="MF_00060"/>
    </source>
</evidence>
<feature type="domain" description="Survival protein SurE-like phosphatase/nucleotidase" evidence="10">
    <location>
        <begin position="17"/>
        <end position="199"/>
    </location>
</feature>
<reference evidence="11" key="1">
    <citation type="submission" date="2018-11" db="EMBL/GenBank/DDBJ databases">
        <authorList>
            <person name="Onetto C."/>
        </authorList>
    </citation>
    <scope>NUCLEOTIDE SEQUENCE [LARGE SCALE GENOMIC DNA]</scope>
</reference>
<comment type="cofactor">
    <cofactor evidence="9">
        <name>a divalent metal cation</name>
        <dbReference type="ChEBI" id="CHEBI:60240"/>
    </cofactor>
    <text evidence="9">Binds 1 divalent metal cation per subunit.</text>
</comment>
<dbReference type="InterPro" id="IPR036523">
    <property type="entry name" value="SurE-like_sf"/>
</dbReference>
<organism evidence="11 12">
    <name type="scientific">Candidatus Defluviicoccus seviourii</name>
    <dbReference type="NCBI Taxonomy" id="2565273"/>
    <lineage>
        <taxon>Bacteria</taxon>
        <taxon>Pseudomonadati</taxon>
        <taxon>Pseudomonadota</taxon>
        <taxon>Alphaproteobacteria</taxon>
        <taxon>Rhodospirillales</taxon>
        <taxon>Rhodospirillaceae</taxon>
        <taxon>Defluviicoccus</taxon>
    </lineage>
</organism>
<dbReference type="AlphaFoldDB" id="A0A564WE58"/>
<evidence type="ECO:0000256" key="4">
    <source>
        <dbReference type="ARBA" id="ARBA00011062"/>
    </source>
</evidence>
<comment type="function">
    <text evidence="9">Nucleotidase that shows phosphatase activity on nucleoside 5'-monophosphates.</text>
</comment>
<comment type="catalytic activity">
    <reaction evidence="1 9">
        <text>a ribonucleoside 5'-phosphate + H2O = a ribonucleoside + phosphate</text>
        <dbReference type="Rhea" id="RHEA:12484"/>
        <dbReference type="ChEBI" id="CHEBI:15377"/>
        <dbReference type="ChEBI" id="CHEBI:18254"/>
        <dbReference type="ChEBI" id="CHEBI:43474"/>
        <dbReference type="ChEBI" id="CHEBI:58043"/>
        <dbReference type="EC" id="3.1.3.5"/>
    </reaction>
</comment>
<dbReference type="SUPFAM" id="SSF64167">
    <property type="entry name" value="SurE-like"/>
    <property type="match status" value="1"/>
</dbReference>
<dbReference type="GO" id="GO:0000166">
    <property type="term" value="F:nucleotide binding"/>
    <property type="evidence" value="ECO:0007669"/>
    <property type="project" value="UniProtKB-KW"/>
</dbReference>